<dbReference type="Pfam" id="PF17284">
    <property type="entry name" value="Spermine_synt_N"/>
    <property type="match status" value="1"/>
</dbReference>
<gene>
    <name evidence="15" type="ORF">LYPA_23C020770</name>
</gene>
<evidence type="ECO:0000256" key="11">
    <source>
        <dbReference type="ARBA" id="ARBA00082182"/>
    </source>
</evidence>
<keyword evidence="5 12" id="KW-0620">Polyamine biosynthesis</keyword>
<feature type="region of interest" description="Disordered" evidence="13">
    <location>
        <begin position="49"/>
        <end position="109"/>
    </location>
</feature>
<feature type="compositionally biased region" description="Pro residues" evidence="13">
    <location>
        <begin position="55"/>
        <end position="77"/>
    </location>
</feature>
<proteinExistence type="inferred from homology"/>
<evidence type="ECO:0000256" key="5">
    <source>
        <dbReference type="ARBA" id="ARBA00023115"/>
    </source>
</evidence>
<keyword evidence="4" id="KW-0007">Acetylation</keyword>
<evidence type="ECO:0000256" key="7">
    <source>
        <dbReference type="ARBA" id="ARBA00060581"/>
    </source>
</evidence>
<dbReference type="CDD" id="cd02440">
    <property type="entry name" value="AdoMet_MTases"/>
    <property type="match status" value="1"/>
</dbReference>
<evidence type="ECO:0000256" key="2">
    <source>
        <dbReference type="ARBA" id="ARBA00022553"/>
    </source>
</evidence>
<evidence type="ECO:0000256" key="10">
    <source>
        <dbReference type="ARBA" id="ARBA00074757"/>
    </source>
</evidence>
<keyword evidence="16" id="KW-1185">Reference proteome</keyword>
<feature type="domain" description="PABS" evidence="14">
    <location>
        <begin position="232"/>
        <end position="472"/>
    </location>
</feature>
<dbReference type="InterPro" id="IPR040900">
    <property type="entry name" value="SpmSyn_N"/>
</dbReference>
<dbReference type="GO" id="GO:0006597">
    <property type="term" value="P:spermine biosynthetic process"/>
    <property type="evidence" value="ECO:0007669"/>
    <property type="project" value="InterPro"/>
</dbReference>
<dbReference type="EC" id="2.5.1.22" evidence="9"/>
<dbReference type="InterPro" id="IPR037163">
    <property type="entry name" value="Spermidine_synt_N_sf"/>
</dbReference>
<reference evidence="15 16" key="1">
    <citation type="submission" date="2019-01" db="EMBL/GenBank/DDBJ databases">
        <authorList>
            <person name="Alioto T."/>
            <person name="Alioto T."/>
        </authorList>
    </citation>
    <scope>NUCLEOTIDE SEQUENCE [LARGE SCALE GENOMIC DNA]</scope>
</reference>
<dbReference type="InterPro" id="IPR035246">
    <property type="entry name" value="Spermidine_synt_N"/>
</dbReference>
<dbReference type="SUPFAM" id="SSF53335">
    <property type="entry name" value="S-adenosyl-L-methionine-dependent methyltransferases"/>
    <property type="match status" value="1"/>
</dbReference>
<dbReference type="Gene3D" id="2.30.140.10">
    <property type="entry name" value="Spermidine synthase, tetramerisation domain"/>
    <property type="match status" value="1"/>
</dbReference>
<dbReference type="FunFam" id="3.40.50.150:FF:000059">
    <property type="entry name" value="spermine synthase"/>
    <property type="match status" value="1"/>
</dbReference>
<dbReference type="EMBL" id="CAAGRJ010014867">
    <property type="protein sequence ID" value="VFV30894.1"/>
    <property type="molecule type" value="Genomic_DNA"/>
</dbReference>
<dbReference type="Pfam" id="PF17950">
    <property type="entry name" value="SpmSyn_N"/>
    <property type="match status" value="1"/>
</dbReference>
<dbReference type="PANTHER" id="PTHR46315:SF1">
    <property type="entry name" value="SPERMINE SYNTHASE"/>
    <property type="match status" value="1"/>
</dbReference>
<evidence type="ECO:0000256" key="3">
    <source>
        <dbReference type="ARBA" id="ARBA00022679"/>
    </source>
</evidence>
<dbReference type="AlphaFoldDB" id="A0A485NF69"/>
<dbReference type="Proteomes" id="UP000386466">
    <property type="component" value="Unassembled WGS sequence"/>
</dbReference>
<evidence type="ECO:0000259" key="14">
    <source>
        <dbReference type="PROSITE" id="PS51006"/>
    </source>
</evidence>
<feature type="active site" description="Proton acceptor" evidence="12">
    <location>
        <position position="386"/>
    </location>
</feature>
<evidence type="ECO:0000256" key="1">
    <source>
        <dbReference type="ARBA" id="ARBA00007867"/>
    </source>
</evidence>
<keyword evidence="2" id="KW-0597">Phosphoprotein</keyword>
<dbReference type="InterPro" id="IPR029063">
    <property type="entry name" value="SAM-dependent_MTases_sf"/>
</dbReference>
<evidence type="ECO:0000256" key="4">
    <source>
        <dbReference type="ARBA" id="ARBA00022990"/>
    </source>
</evidence>
<dbReference type="Gene3D" id="3.30.160.110">
    <property type="entry name" value="Siroheme synthase, domain 2"/>
    <property type="match status" value="1"/>
</dbReference>
<accession>A0A485NF69</accession>
<dbReference type="GO" id="GO:0016768">
    <property type="term" value="F:spermine synthase activity"/>
    <property type="evidence" value="ECO:0007669"/>
    <property type="project" value="UniProtKB-EC"/>
</dbReference>
<evidence type="ECO:0000256" key="9">
    <source>
        <dbReference type="ARBA" id="ARBA00066441"/>
    </source>
</evidence>
<sequence>MAGAPARSSARERPLVTHAGEHGAHVSTITLARPHTLRSKFGAAGVLASSLPEAGPTPPPRPGSLPAVPPTSYPRPPGRGALPAGRSLTRRTAPQSPVAASPRHGTGPRLTMAAARHSTLDFMLGAKADGETILKGLQSIFQEQGMTESVHTWQDHGYLATYINKNGSFANLRIYPHGLVLLDLQSYDGDSQGQEVDSLLNKVEERMKELSRDSTGRVKRLPPIVRGGAIDRYWPTADGRLVEYDIDEVVYDEDSPYQNIKILHSKQFGNILILSGDVNLAESDLAYTQAIMGSGKEDYSGKDVLILGGGDGGILCEIVKLKPKMVTMVEIDQMVIDGCKKYMRKTCGDVLDNLKGDCYQVLIEDCIPVLKRYAKEGREFDYVINDLTAVPISTSPEEDSTWEFLRLILDLSMKVLKPDGKYFTQGNCVNLTEALSLYEEQLGRLYCPVEFSKEIVCVPSYLELWVFYTVWKKANP</sequence>
<dbReference type="FunFam" id="3.30.160.110:FF:000002">
    <property type="entry name" value="spermine synthase"/>
    <property type="match status" value="1"/>
</dbReference>
<comment type="similarity">
    <text evidence="1">Belongs to the spermidine/spermine synthase family.</text>
</comment>
<dbReference type="PANTHER" id="PTHR46315">
    <property type="entry name" value="SPERMINE SYNTHASE"/>
    <property type="match status" value="1"/>
</dbReference>
<keyword evidence="3 12" id="KW-0808">Transferase</keyword>
<dbReference type="Pfam" id="PF01564">
    <property type="entry name" value="Spermine_synth"/>
    <property type="match status" value="1"/>
</dbReference>
<evidence type="ECO:0000256" key="12">
    <source>
        <dbReference type="PROSITE-ProRule" id="PRU00354"/>
    </source>
</evidence>
<comment type="subunit">
    <text evidence="8">Homodimer. Dimerization is mediated through the N-terminal domain and seems to be required for activity as deletion of the N-terminal domain causes complete loss of activity.</text>
</comment>
<evidence type="ECO:0000256" key="13">
    <source>
        <dbReference type="SAM" id="MobiDB-lite"/>
    </source>
</evidence>
<name>A0A485NF69_LYNPA</name>
<evidence type="ECO:0000313" key="16">
    <source>
        <dbReference type="Proteomes" id="UP000386466"/>
    </source>
</evidence>
<comment type="catalytic activity">
    <reaction evidence="6">
        <text>S-adenosyl 3-(methylsulfanyl)propylamine + spermidine = spermine + S-methyl-5'-thioadenosine + H(+)</text>
        <dbReference type="Rhea" id="RHEA:19973"/>
        <dbReference type="ChEBI" id="CHEBI:15378"/>
        <dbReference type="ChEBI" id="CHEBI:17509"/>
        <dbReference type="ChEBI" id="CHEBI:45725"/>
        <dbReference type="ChEBI" id="CHEBI:57443"/>
        <dbReference type="ChEBI" id="CHEBI:57834"/>
        <dbReference type="EC" id="2.5.1.22"/>
    </reaction>
    <physiologicalReaction direction="left-to-right" evidence="6">
        <dbReference type="Rhea" id="RHEA:19974"/>
    </physiologicalReaction>
</comment>
<evidence type="ECO:0000256" key="6">
    <source>
        <dbReference type="ARBA" id="ARBA00051838"/>
    </source>
</evidence>
<dbReference type="InterPro" id="IPR030373">
    <property type="entry name" value="PABS_CS"/>
</dbReference>
<comment type="pathway">
    <text evidence="7">Amine and polyamine biosynthesis; spermine biosynthesis; spermine from spermidine: step 1/1.</text>
</comment>
<organism evidence="15 16">
    <name type="scientific">Lynx pardinus</name>
    <name type="common">Iberian lynx</name>
    <name type="synonym">Felis pardina</name>
    <dbReference type="NCBI Taxonomy" id="191816"/>
    <lineage>
        <taxon>Eukaryota</taxon>
        <taxon>Metazoa</taxon>
        <taxon>Chordata</taxon>
        <taxon>Craniata</taxon>
        <taxon>Vertebrata</taxon>
        <taxon>Euteleostomi</taxon>
        <taxon>Mammalia</taxon>
        <taxon>Eutheria</taxon>
        <taxon>Laurasiatheria</taxon>
        <taxon>Carnivora</taxon>
        <taxon>Feliformia</taxon>
        <taxon>Felidae</taxon>
        <taxon>Felinae</taxon>
        <taxon>Lynx</taxon>
    </lineage>
</organism>
<dbReference type="Gene3D" id="3.40.50.150">
    <property type="entry name" value="Vaccinia Virus protein VP39"/>
    <property type="match status" value="1"/>
</dbReference>
<dbReference type="InterPro" id="IPR030374">
    <property type="entry name" value="PABS"/>
</dbReference>
<evidence type="ECO:0000313" key="15">
    <source>
        <dbReference type="EMBL" id="VFV30894.1"/>
    </source>
</evidence>
<dbReference type="InterPro" id="IPR015576">
    <property type="entry name" value="Spermine_synthase_animal"/>
</dbReference>
<evidence type="ECO:0000256" key="8">
    <source>
        <dbReference type="ARBA" id="ARBA00063314"/>
    </source>
</evidence>
<feature type="region of interest" description="Disordered" evidence="13">
    <location>
        <begin position="1"/>
        <end position="34"/>
    </location>
</feature>
<protein>
    <recommendedName>
        <fullName evidence="10">Spermine synthase</fullName>
        <ecNumber evidence="9">2.5.1.22</ecNumber>
    </recommendedName>
    <alternativeName>
        <fullName evidence="11">Spermidine aminopropyltransferase</fullName>
    </alternativeName>
</protein>
<dbReference type="FunFam" id="2.30.140.10:FF:000005">
    <property type="entry name" value="Spermine synthase"/>
    <property type="match status" value="1"/>
</dbReference>
<dbReference type="PROSITE" id="PS51006">
    <property type="entry name" value="PABS_2"/>
    <property type="match status" value="1"/>
</dbReference>
<feature type="compositionally biased region" description="Basic and acidic residues" evidence="13">
    <location>
        <begin position="9"/>
        <end position="24"/>
    </location>
</feature>
<dbReference type="PROSITE" id="PS01330">
    <property type="entry name" value="PABS_1"/>
    <property type="match status" value="1"/>
</dbReference>